<name>A0AA39Q495_9AGAR</name>
<protein>
    <submittedName>
        <fullName evidence="2">Uncharacterized protein</fullName>
    </submittedName>
</protein>
<feature type="region of interest" description="Disordered" evidence="1">
    <location>
        <begin position="122"/>
        <end position="185"/>
    </location>
</feature>
<evidence type="ECO:0000256" key="1">
    <source>
        <dbReference type="SAM" id="MobiDB-lite"/>
    </source>
</evidence>
<evidence type="ECO:0000313" key="2">
    <source>
        <dbReference type="EMBL" id="KAK0495519.1"/>
    </source>
</evidence>
<feature type="region of interest" description="Disordered" evidence="1">
    <location>
        <begin position="1"/>
        <end position="32"/>
    </location>
</feature>
<evidence type="ECO:0000313" key="3">
    <source>
        <dbReference type="Proteomes" id="UP001175228"/>
    </source>
</evidence>
<reference evidence="2" key="1">
    <citation type="submission" date="2023-06" db="EMBL/GenBank/DDBJ databases">
        <authorList>
            <consortium name="Lawrence Berkeley National Laboratory"/>
            <person name="Ahrendt S."/>
            <person name="Sahu N."/>
            <person name="Indic B."/>
            <person name="Wong-Bajracharya J."/>
            <person name="Merenyi Z."/>
            <person name="Ke H.-M."/>
            <person name="Monk M."/>
            <person name="Kocsube S."/>
            <person name="Drula E."/>
            <person name="Lipzen A."/>
            <person name="Balint B."/>
            <person name="Henrissat B."/>
            <person name="Andreopoulos B."/>
            <person name="Martin F.M."/>
            <person name="Harder C.B."/>
            <person name="Rigling D."/>
            <person name="Ford K.L."/>
            <person name="Foster G.D."/>
            <person name="Pangilinan J."/>
            <person name="Papanicolaou A."/>
            <person name="Barry K."/>
            <person name="LaButti K."/>
            <person name="Viragh M."/>
            <person name="Koriabine M."/>
            <person name="Yan M."/>
            <person name="Riley R."/>
            <person name="Champramary S."/>
            <person name="Plett K.L."/>
            <person name="Tsai I.J."/>
            <person name="Slot J."/>
            <person name="Sipos G."/>
            <person name="Plett J."/>
            <person name="Nagy L.G."/>
            <person name="Grigoriev I.V."/>
        </authorList>
    </citation>
    <scope>NUCLEOTIDE SEQUENCE</scope>
    <source>
        <strain evidence="2">HWK02</strain>
    </source>
</reference>
<feature type="compositionally biased region" description="Polar residues" evidence="1">
    <location>
        <begin position="373"/>
        <end position="384"/>
    </location>
</feature>
<organism evidence="2 3">
    <name type="scientific">Armillaria luteobubalina</name>
    <dbReference type="NCBI Taxonomy" id="153913"/>
    <lineage>
        <taxon>Eukaryota</taxon>
        <taxon>Fungi</taxon>
        <taxon>Dikarya</taxon>
        <taxon>Basidiomycota</taxon>
        <taxon>Agaricomycotina</taxon>
        <taxon>Agaricomycetes</taxon>
        <taxon>Agaricomycetidae</taxon>
        <taxon>Agaricales</taxon>
        <taxon>Marasmiineae</taxon>
        <taxon>Physalacriaceae</taxon>
        <taxon>Armillaria</taxon>
    </lineage>
</organism>
<feature type="compositionally biased region" description="Low complexity" evidence="1">
    <location>
        <begin position="330"/>
        <end position="341"/>
    </location>
</feature>
<accession>A0AA39Q495</accession>
<feature type="compositionally biased region" description="Acidic residues" evidence="1">
    <location>
        <begin position="485"/>
        <end position="510"/>
    </location>
</feature>
<comment type="caution">
    <text evidence="2">The sequence shown here is derived from an EMBL/GenBank/DDBJ whole genome shotgun (WGS) entry which is preliminary data.</text>
</comment>
<feature type="compositionally biased region" description="Low complexity" evidence="1">
    <location>
        <begin position="385"/>
        <end position="399"/>
    </location>
</feature>
<dbReference type="AlphaFoldDB" id="A0AA39Q495"/>
<feature type="region of interest" description="Disordered" evidence="1">
    <location>
        <begin position="219"/>
        <end position="510"/>
    </location>
</feature>
<sequence length="510" mass="54542">MDATPDASVAMDIDNLEDEIPSSSPDNSGHALWMASQTPNVALRDLIVKSSENVIYPALDKHVPRWDGPSSPQERRRSAPYNVRHRPPPRRSASTTLSPVPLTSTNLSGAIPTLFNLIEKVQNADSGDENSEKISPPKAKTRDRGKAATGRKTGRSSMLPPPAPKGKGKEREQPQGSYMDVNKRRRSGAFTAPILPLLASPSKTTFSSVSMLDVSSDNMDVEHAVPASPPRPSLIPIRSKNASRHSRTSPDGKVPEYPTPSSGKAHDNRPSAPSKVVETMSSSNDVAHVAPTSRPSTTSHTQVGTGEKAAACLSLKTSKTPSELSKRSSSRNFRSSSSVSRTEVIRQALESNKDEGQSLSVSIRQGSRSSSRGVTPQPTFSSNGSRPSTSVASSRSISRLPPSQPPVATQSKPPGTDPCHRLPPLLGMGVRRASSAPTAQLANKPLPTHQKGFKPPLLSGTPVPRLVERPPLPLPPPPPPQNEASSEDTSFDCSFDLDPEELDNAMQEFD</sequence>
<keyword evidence="3" id="KW-1185">Reference proteome</keyword>
<feature type="compositionally biased region" description="Polar residues" evidence="1">
    <location>
        <begin position="293"/>
        <end position="304"/>
    </location>
</feature>
<dbReference type="EMBL" id="JAUEPU010000017">
    <property type="protein sequence ID" value="KAK0495519.1"/>
    <property type="molecule type" value="Genomic_DNA"/>
</dbReference>
<feature type="compositionally biased region" description="Low complexity" evidence="1">
    <location>
        <begin position="358"/>
        <end position="372"/>
    </location>
</feature>
<feature type="compositionally biased region" description="Low complexity" evidence="1">
    <location>
        <begin position="94"/>
        <end position="104"/>
    </location>
</feature>
<proteinExistence type="predicted"/>
<feature type="region of interest" description="Disordered" evidence="1">
    <location>
        <begin position="58"/>
        <end position="104"/>
    </location>
</feature>
<feature type="compositionally biased region" description="Pro residues" evidence="1">
    <location>
        <begin position="470"/>
        <end position="481"/>
    </location>
</feature>
<dbReference type="Proteomes" id="UP001175228">
    <property type="component" value="Unassembled WGS sequence"/>
</dbReference>
<gene>
    <name evidence="2" type="ORF">EDD18DRAFT_1463386</name>
</gene>